<evidence type="ECO:0000313" key="3">
    <source>
        <dbReference type="Proteomes" id="UP000460435"/>
    </source>
</evidence>
<organism evidence="2 3">
    <name type="scientific">Phytoactinopolyspora mesophila</name>
    <dbReference type="NCBI Taxonomy" id="2650750"/>
    <lineage>
        <taxon>Bacteria</taxon>
        <taxon>Bacillati</taxon>
        <taxon>Actinomycetota</taxon>
        <taxon>Actinomycetes</taxon>
        <taxon>Jiangellales</taxon>
        <taxon>Jiangellaceae</taxon>
        <taxon>Phytoactinopolyspora</taxon>
    </lineage>
</organism>
<dbReference type="PANTHER" id="PTHR33164">
    <property type="entry name" value="TRANSCRIPTIONAL REGULATOR, MARR FAMILY"/>
    <property type="match status" value="1"/>
</dbReference>
<dbReference type="SUPFAM" id="SSF46785">
    <property type="entry name" value="Winged helix' DNA-binding domain"/>
    <property type="match status" value="1"/>
</dbReference>
<dbReference type="SMART" id="SM00347">
    <property type="entry name" value="HTH_MARR"/>
    <property type="match status" value="1"/>
</dbReference>
<dbReference type="EMBL" id="WLZY01000009">
    <property type="protein sequence ID" value="NDL59967.1"/>
    <property type="molecule type" value="Genomic_DNA"/>
</dbReference>
<accession>A0A7K3MAC3</accession>
<proteinExistence type="predicted"/>
<gene>
    <name evidence="2" type="ORF">F7O44_23105</name>
</gene>
<dbReference type="GO" id="GO:0003700">
    <property type="term" value="F:DNA-binding transcription factor activity"/>
    <property type="evidence" value="ECO:0007669"/>
    <property type="project" value="InterPro"/>
</dbReference>
<sequence length="151" mass="17113">MNSTPGSEERLSPEQLEVWRAFDRAHASVARQLETDLVELHRLPLAWYEVLARLAEADEHRLRMSQLADMVMLSPSGMTRLIDRMINAGLIRRVPAEKDARGTYAALADAGLARLDEAADTHERGVRDYLISRFDDGELDRFAAFLHRVAE</sequence>
<dbReference type="InterPro" id="IPR036388">
    <property type="entry name" value="WH-like_DNA-bd_sf"/>
</dbReference>
<evidence type="ECO:0000313" key="2">
    <source>
        <dbReference type="EMBL" id="NDL59967.1"/>
    </source>
</evidence>
<comment type="caution">
    <text evidence="2">The sequence shown here is derived from an EMBL/GenBank/DDBJ whole genome shotgun (WGS) entry which is preliminary data.</text>
</comment>
<dbReference type="InterPro" id="IPR039422">
    <property type="entry name" value="MarR/SlyA-like"/>
</dbReference>
<keyword evidence="3" id="KW-1185">Reference proteome</keyword>
<name>A0A7K3MAC3_9ACTN</name>
<dbReference type="InterPro" id="IPR000835">
    <property type="entry name" value="HTH_MarR-typ"/>
</dbReference>
<dbReference type="RefSeq" id="WP_162452676.1">
    <property type="nucleotide sequence ID" value="NZ_WLZY01000009.1"/>
</dbReference>
<dbReference type="InterPro" id="IPR036390">
    <property type="entry name" value="WH_DNA-bd_sf"/>
</dbReference>
<dbReference type="GO" id="GO:0006950">
    <property type="term" value="P:response to stress"/>
    <property type="evidence" value="ECO:0007669"/>
    <property type="project" value="TreeGrafter"/>
</dbReference>
<dbReference type="Pfam" id="PF12802">
    <property type="entry name" value="MarR_2"/>
    <property type="match status" value="1"/>
</dbReference>
<reference evidence="2 3" key="1">
    <citation type="submission" date="2019-11" db="EMBL/GenBank/DDBJ databases">
        <authorList>
            <person name="Li X.-J."/>
            <person name="Feng X.-M."/>
        </authorList>
    </citation>
    <scope>NUCLEOTIDE SEQUENCE [LARGE SCALE GENOMIC DNA]</scope>
    <source>
        <strain evidence="2 3">XMNu-373</strain>
    </source>
</reference>
<dbReference type="Proteomes" id="UP000460435">
    <property type="component" value="Unassembled WGS sequence"/>
</dbReference>
<dbReference type="PANTHER" id="PTHR33164:SF99">
    <property type="entry name" value="MARR FAMILY REGULATORY PROTEIN"/>
    <property type="match status" value="1"/>
</dbReference>
<dbReference type="Gene3D" id="1.10.10.10">
    <property type="entry name" value="Winged helix-like DNA-binding domain superfamily/Winged helix DNA-binding domain"/>
    <property type="match status" value="1"/>
</dbReference>
<dbReference type="AlphaFoldDB" id="A0A7K3MAC3"/>
<dbReference type="PROSITE" id="PS50995">
    <property type="entry name" value="HTH_MARR_2"/>
    <property type="match status" value="1"/>
</dbReference>
<feature type="domain" description="HTH marR-type" evidence="1">
    <location>
        <begin position="8"/>
        <end position="151"/>
    </location>
</feature>
<evidence type="ECO:0000259" key="1">
    <source>
        <dbReference type="PROSITE" id="PS50995"/>
    </source>
</evidence>
<protein>
    <submittedName>
        <fullName evidence="2">MarR family transcriptional regulator</fullName>
    </submittedName>
</protein>